<dbReference type="InterPro" id="IPR036736">
    <property type="entry name" value="ACP-like_sf"/>
</dbReference>
<dbReference type="SUPFAM" id="SSF56801">
    <property type="entry name" value="Acetyl-CoA synthetase-like"/>
    <property type="match status" value="1"/>
</dbReference>
<dbReference type="PANTHER" id="PTHR44845">
    <property type="entry name" value="CARRIER DOMAIN-CONTAINING PROTEIN"/>
    <property type="match status" value="1"/>
</dbReference>
<dbReference type="CDD" id="cd05930">
    <property type="entry name" value="A_NRPS"/>
    <property type="match status" value="1"/>
</dbReference>
<dbReference type="Gene3D" id="3.30.300.30">
    <property type="match status" value="1"/>
</dbReference>
<dbReference type="InterPro" id="IPR009081">
    <property type="entry name" value="PP-bd_ACP"/>
</dbReference>
<dbReference type="InterPro" id="IPR000873">
    <property type="entry name" value="AMP-dep_synth/lig_dom"/>
</dbReference>
<gene>
    <name evidence="3" type="ORF">OFUS_LOCUS14702</name>
</gene>
<sequence>MEECIIHGQEEEVTSQTVHEYFSNFIRAQKVLNKTALKEGESTYSFEELDAASDEIATRLLSGQGERYAKQESPIVCIMIPPSIQRICALFGILKSGAAYLPLDPGIPSQRLITMFAETDPICVVTVNESETENIKDAILQSKRELGIVAYDSLIGDNPGTNDEHITNGRKSELASVLYTSGSTGTPKGVKLTHRNIMNRLMWQWREFPFDDDDIGCHKTSLLFVDSLTEIFGSLLQGVPIVILQKGEVQNTETLLKILVKERVTRITTVPSLLKSIVLYQSMSENKLKSSMRLVISSGEKLPFDVAVDFFNALSNDIKLANLYGSTETLGDVTFIVFNNVEELKNVMGKERDSVPIGVPIANCITYLLDDNKNPVGCNIVGELYVSGISVTNGYVDSLKNNSFVPNHLFGSGKNAAVHSTLYRTGDFCSFKNGVLWYEGRRDSQIKLRGHRINTKEIERCARSIENIDFSVVLLCNEQLVLFYTTKTKENEDDKLLETLISNLPPYMLPKVYHILELPLMKETGKLDRKQLVEHYHAVQVNNPDNPTFDQTLSAIERGVIDVISGELLLQPSGSYLNMNFFKIGGNSLNAISTIVKLKIAGYSIDFADFLESGTIGDVVERIKRNDEGVNDFQSKSKRYTIMPMTSADDNEDVIPLVAKSFSTKVDLDVLVDSTFEDLELLVKSVWKELIEEDLSLVVRDNETNKIVAAALILDIRSTAKPLFLKEAVGAILEDVDLPVREKLLQMGGDWLDSFMISTDTMLPHRENMVLLHMIEEEVLKLAKTKGCRGILSVNAHQVTMDLDEHYYGYTVEKVIHVKSYKWNGTTPFEEAKDDYYLKTMVKYL</sequence>
<dbReference type="AlphaFoldDB" id="A0A8J1TRV1"/>
<keyword evidence="1" id="KW-0596">Phosphopantetheine</keyword>
<evidence type="ECO:0000313" key="4">
    <source>
        <dbReference type="Proteomes" id="UP000749559"/>
    </source>
</evidence>
<dbReference type="InterPro" id="IPR045851">
    <property type="entry name" value="AMP-bd_C_sf"/>
</dbReference>
<dbReference type="InterPro" id="IPR042099">
    <property type="entry name" value="ANL_N_sf"/>
</dbReference>
<keyword evidence="2" id="KW-0597">Phosphoprotein</keyword>
<dbReference type="PANTHER" id="PTHR44845:SF6">
    <property type="entry name" value="BETA-ALANINE-ACTIVATING ENZYME"/>
    <property type="match status" value="1"/>
</dbReference>
<dbReference type="Gene3D" id="1.10.1200.10">
    <property type="entry name" value="ACP-like"/>
    <property type="match status" value="1"/>
</dbReference>
<dbReference type="Proteomes" id="UP000749559">
    <property type="component" value="Unassembled WGS sequence"/>
</dbReference>
<organism evidence="3 4">
    <name type="scientific">Owenia fusiformis</name>
    <name type="common">Polychaete worm</name>
    <dbReference type="NCBI Taxonomy" id="6347"/>
    <lineage>
        <taxon>Eukaryota</taxon>
        <taxon>Metazoa</taxon>
        <taxon>Spiralia</taxon>
        <taxon>Lophotrochozoa</taxon>
        <taxon>Annelida</taxon>
        <taxon>Polychaeta</taxon>
        <taxon>Sedentaria</taxon>
        <taxon>Canalipalpata</taxon>
        <taxon>Sabellida</taxon>
        <taxon>Oweniida</taxon>
        <taxon>Oweniidae</taxon>
        <taxon>Owenia</taxon>
    </lineage>
</organism>
<reference evidence="3" key="1">
    <citation type="submission" date="2022-03" db="EMBL/GenBank/DDBJ databases">
        <authorList>
            <person name="Martin C."/>
        </authorList>
    </citation>
    <scope>NUCLEOTIDE SEQUENCE</scope>
</reference>
<dbReference type="Gene3D" id="3.40.50.12780">
    <property type="entry name" value="N-terminal domain of ligase-like"/>
    <property type="match status" value="1"/>
</dbReference>
<evidence type="ECO:0000256" key="2">
    <source>
        <dbReference type="ARBA" id="ARBA00022553"/>
    </source>
</evidence>
<proteinExistence type="predicted"/>
<dbReference type="PROSITE" id="PS00455">
    <property type="entry name" value="AMP_BINDING"/>
    <property type="match status" value="1"/>
</dbReference>
<dbReference type="OrthoDB" id="416786at2759"/>
<evidence type="ECO:0000313" key="3">
    <source>
        <dbReference type="EMBL" id="CAH1789321.1"/>
    </source>
</evidence>
<evidence type="ECO:0000256" key="1">
    <source>
        <dbReference type="ARBA" id="ARBA00022450"/>
    </source>
</evidence>
<name>A0A8J1TRV1_OWEFU</name>
<dbReference type="Pfam" id="PF00501">
    <property type="entry name" value="AMP-binding"/>
    <property type="match status" value="1"/>
</dbReference>
<protein>
    <submittedName>
        <fullName evidence="3">Uncharacterized protein</fullName>
    </submittedName>
</protein>
<dbReference type="Pfam" id="PF00550">
    <property type="entry name" value="PP-binding"/>
    <property type="match status" value="1"/>
</dbReference>
<dbReference type="SUPFAM" id="SSF47336">
    <property type="entry name" value="ACP-like"/>
    <property type="match status" value="1"/>
</dbReference>
<dbReference type="EMBL" id="CAIIXF020000007">
    <property type="protein sequence ID" value="CAH1789321.1"/>
    <property type="molecule type" value="Genomic_DNA"/>
</dbReference>
<accession>A0A8J1TRV1</accession>
<dbReference type="Gene3D" id="3.40.630.30">
    <property type="match status" value="1"/>
</dbReference>
<keyword evidence="4" id="KW-1185">Reference proteome</keyword>
<comment type="caution">
    <text evidence="3">The sequence shown here is derived from an EMBL/GenBank/DDBJ whole genome shotgun (WGS) entry which is preliminary data.</text>
</comment>
<dbReference type="PROSITE" id="PS50075">
    <property type="entry name" value="CARRIER"/>
    <property type="match status" value="1"/>
</dbReference>
<dbReference type="InterPro" id="IPR020845">
    <property type="entry name" value="AMP-binding_CS"/>
</dbReference>